<sequence length="268" mass="29208">MNIVNTAAGTTTSGSSGNLRPNLVQLPFPMEHSVNPDQSHASQSISTPQHHSSVSSGSSGSWENAHNSISPATLTSPNPMLPVLQPQQLPVVLPDISSSSPSATENVSISQGIQTRLRTGAITRKDYSTLTAIFPEVASLTLDDDAHFSGGFTFIADVLDASEPSNFKQASHIPQWQYAVQEEFDALQTQGTWILVPNSCYKNVIGSKWVYKIKRNSDGSISRYKTRLVAQGFNQENGLDYTETFNPVVRHTTMRLILALAAIHNWDL</sequence>
<reference evidence="3 4" key="1">
    <citation type="journal article" date="2019" name="G3 (Bethesda)">
        <title>Sequencing of a Wild Apple (Malus baccata) Genome Unravels the Differences Between Cultivated and Wild Apple Species Regarding Disease Resistance and Cold Tolerance.</title>
        <authorList>
            <person name="Chen X."/>
        </authorList>
    </citation>
    <scope>NUCLEOTIDE SEQUENCE [LARGE SCALE GENOMIC DNA]</scope>
    <source>
        <strain evidence="4">cv. Shandingzi</strain>
        <tissue evidence="3">Leaves</tissue>
    </source>
</reference>
<evidence type="ECO:0000256" key="1">
    <source>
        <dbReference type="SAM" id="MobiDB-lite"/>
    </source>
</evidence>
<dbReference type="EMBL" id="VIEB01004780">
    <property type="protein sequence ID" value="TQD69132.1"/>
    <property type="molecule type" value="Genomic_DNA"/>
</dbReference>
<feature type="compositionally biased region" description="Polar residues" evidence="1">
    <location>
        <begin position="62"/>
        <end position="78"/>
    </location>
</feature>
<dbReference type="InterPro" id="IPR013103">
    <property type="entry name" value="RVT_2"/>
</dbReference>
<feature type="region of interest" description="Disordered" evidence="1">
    <location>
        <begin position="1"/>
        <end position="81"/>
    </location>
</feature>
<feature type="compositionally biased region" description="Polar residues" evidence="1">
    <location>
        <begin position="35"/>
        <end position="51"/>
    </location>
</feature>
<dbReference type="STRING" id="106549.A0A540K5H5"/>
<dbReference type="Proteomes" id="UP000315295">
    <property type="component" value="Unassembled WGS sequence"/>
</dbReference>
<comment type="caution">
    <text evidence="3">The sequence shown here is derived from an EMBL/GenBank/DDBJ whole genome shotgun (WGS) entry which is preliminary data.</text>
</comment>
<feature type="compositionally biased region" description="Low complexity" evidence="1">
    <location>
        <begin position="52"/>
        <end position="61"/>
    </location>
</feature>
<protein>
    <recommendedName>
        <fullName evidence="2">Reverse transcriptase Ty1/copia-type domain-containing protein</fullName>
    </recommendedName>
</protein>
<dbReference type="Pfam" id="PF07727">
    <property type="entry name" value="RVT_2"/>
    <property type="match status" value="1"/>
</dbReference>
<keyword evidence="4" id="KW-1185">Reference proteome</keyword>
<organism evidence="3 4">
    <name type="scientific">Malus baccata</name>
    <name type="common">Siberian crab apple</name>
    <name type="synonym">Pyrus baccata</name>
    <dbReference type="NCBI Taxonomy" id="106549"/>
    <lineage>
        <taxon>Eukaryota</taxon>
        <taxon>Viridiplantae</taxon>
        <taxon>Streptophyta</taxon>
        <taxon>Embryophyta</taxon>
        <taxon>Tracheophyta</taxon>
        <taxon>Spermatophyta</taxon>
        <taxon>Magnoliopsida</taxon>
        <taxon>eudicotyledons</taxon>
        <taxon>Gunneridae</taxon>
        <taxon>Pentapetalae</taxon>
        <taxon>rosids</taxon>
        <taxon>fabids</taxon>
        <taxon>Rosales</taxon>
        <taxon>Rosaceae</taxon>
        <taxon>Amygdaloideae</taxon>
        <taxon>Maleae</taxon>
        <taxon>Malus</taxon>
    </lineage>
</organism>
<proteinExistence type="predicted"/>
<accession>A0A540K5H5</accession>
<name>A0A540K5H5_MALBA</name>
<feature type="domain" description="Reverse transcriptase Ty1/copia-type" evidence="2">
    <location>
        <begin position="192"/>
        <end position="266"/>
    </location>
</feature>
<evidence type="ECO:0000313" key="3">
    <source>
        <dbReference type="EMBL" id="TQD69132.1"/>
    </source>
</evidence>
<evidence type="ECO:0000259" key="2">
    <source>
        <dbReference type="Pfam" id="PF07727"/>
    </source>
</evidence>
<dbReference type="AlphaFoldDB" id="A0A540K5H5"/>
<gene>
    <name evidence="3" type="ORF">C1H46_045335</name>
</gene>
<evidence type="ECO:0000313" key="4">
    <source>
        <dbReference type="Proteomes" id="UP000315295"/>
    </source>
</evidence>